<dbReference type="GO" id="GO:0003723">
    <property type="term" value="F:RNA binding"/>
    <property type="evidence" value="ECO:0007669"/>
    <property type="project" value="UniProtKB-KW"/>
</dbReference>
<dbReference type="PANTHER" id="PTHR23079:SF55">
    <property type="entry name" value="RNA-DIRECTED RNA POLYMERASE"/>
    <property type="match status" value="1"/>
</dbReference>
<evidence type="ECO:0000313" key="13">
    <source>
        <dbReference type="Proteomes" id="UP000028524"/>
    </source>
</evidence>
<keyword evidence="6" id="KW-0943">RNA-mediated gene silencing</keyword>
<dbReference type="Proteomes" id="UP000028524">
    <property type="component" value="Unassembled WGS sequence"/>
</dbReference>
<dbReference type="GO" id="GO:0003968">
    <property type="term" value="F:RNA-directed RNA polymerase activity"/>
    <property type="evidence" value="ECO:0007669"/>
    <property type="project" value="UniProtKB-KW"/>
</dbReference>
<dbReference type="GO" id="GO:0030422">
    <property type="term" value="P:siRNA processing"/>
    <property type="evidence" value="ECO:0007669"/>
    <property type="project" value="TreeGrafter"/>
</dbReference>
<feature type="domain" description="RDRP core" evidence="10">
    <location>
        <begin position="482"/>
        <end position="1052"/>
    </location>
</feature>
<protein>
    <recommendedName>
        <fullName evidence="8">RNA-dependent RNA polymerase</fullName>
        <ecNumber evidence="8">2.7.7.48</ecNumber>
    </recommendedName>
</protein>
<dbReference type="PANTHER" id="PTHR23079">
    <property type="entry name" value="RNA-DEPENDENT RNA POLYMERASE"/>
    <property type="match status" value="1"/>
</dbReference>
<dbReference type="Pfam" id="PF05183">
    <property type="entry name" value="RdRP"/>
    <property type="match status" value="1"/>
</dbReference>
<feature type="domain" description="RDRP C-terminal head" evidence="11">
    <location>
        <begin position="1080"/>
        <end position="1225"/>
    </location>
</feature>
<evidence type="ECO:0000256" key="7">
    <source>
        <dbReference type="ARBA" id="ARBA00048744"/>
    </source>
</evidence>
<evidence type="ECO:0000256" key="5">
    <source>
        <dbReference type="ARBA" id="ARBA00022884"/>
    </source>
</evidence>
<keyword evidence="3 8" id="KW-0808">Transferase</keyword>
<gene>
    <name evidence="12" type="ORF">S40285_07754</name>
</gene>
<proteinExistence type="inferred from homology"/>
<organism evidence="12 13">
    <name type="scientific">Stachybotrys chlorohalonatus (strain IBT 40285)</name>
    <dbReference type="NCBI Taxonomy" id="1283841"/>
    <lineage>
        <taxon>Eukaryota</taxon>
        <taxon>Fungi</taxon>
        <taxon>Dikarya</taxon>
        <taxon>Ascomycota</taxon>
        <taxon>Pezizomycotina</taxon>
        <taxon>Sordariomycetes</taxon>
        <taxon>Hypocreomycetidae</taxon>
        <taxon>Hypocreales</taxon>
        <taxon>Stachybotryaceae</taxon>
        <taxon>Stachybotrys</taxon>
    </lineage>
</organism>
<dbReference type="InParanoid" id="A0A084QA10"/>
<dbReference type="HOGENOM" id="CLU_001366_0_2_1"/>
<evidence type="ECO:0000313" key="12">
    <source>
        <dbReference type="EMBL" id="KFA60795.1"/>
    </source>
</evidence>
<keyword evidence="13" id="KW-1185">Reference proteome</keyword>
<dbReference type="InterPro" id="IPR035979">
    <property type="entry name" value="RBD_domain_sf"/>
</dbReference>
<keyword evidence="2 8" id="KW-0696">RNA-directed RNA polymerase</keyword>
<keyword evidence="4 8" id="KW-0548">Nucleotidyltransferase</keyword>
<dbReference type="EMBL" id="KL660888">
    <property type="protein sequence ID" value="KFA60795.1"/>
    <property type="molecule type" value="Genomic_DNA"/>
</dbReference>
<dbReference type="OrthoDB" id="6513042at2759"/>
<dbReference type="EC" id="2.7.7.48" evidence="8"/>
<dbReference type="AlphaFoldDB" id="A0A084QA10"/>
<name>A0A084QA10_STAC4</name>
<dbReference type="Pfam" id="PF26253">
    <property type="entry name" value="RdRP_head"/>
    <property type="match status" value="1"/>
</dbReference>
<reference evidence="12 13" key="1">
    <citation type="journal article" date="2014" name="BMC Genomics">
        <title>Comparative genome sequencing reveals chemotype-specific gene clusters in the toxigenic black mold Stachybotrys.</title>
        <authorList>
            <person name="Semeiks J."/>
            <person name="Borek D."/>
            <person name="Otwinowski Z."/>
            <person name="Grishin N.V."/>
        </authorList>
    </citation>
    <scope>NUCLEOTIDE SEQUENCE [LARGE SCALE GENOMIC DNA]</scope>
    <source>
        <strain evidence="12 13">IBT 40285</strain>
    </source>
</reference>
<feature type="compositionally biased region" description="Low complexity" evidence="9">
    <location>
        <begin position="23"/>
        <end position="34"/>
    </location>
</feature>
<feature type="region of interest" description="Disordered" evidence="9">
    <location>
        <begin position="1"/>
        <end position="52"/>
    </location>
</feature>
<evidence type="ECO:0000256" key="9">
    <source>
        <dbReference type="SAM" id="MobiDB-lite"/>
    </source>
</evidence>
<accession>A0A084QA10</accession>
<evidence type="ECO:0000256" key="3">
    <source>
        <dbReference type="ARBA" id="ARBA00022679"/>
    </source>
</evidence>
<dbReference type="InterPro" id="IPR007855">
    <property type="entry name" value="RDRP"/>
</dbReference>
<keyword evidence="5 8" id="KW-0694">RNA-binding</keyword>
<dbReference type="InterPro" id="IPR058752">
    <property type="entry name" value="RDRP_C_head"/>
</dbReference>
<dbReference type="OMA" id="DDYLVIW"/>
<dbReference type="InterPro" id="IPR057596">
    <property type="entry name" value="RDRP_core"/>
</dbReference>
<comment type="similarity">
    <text evidence="1 8">Belongs to the RdRP family.</text>
</comment>
<dbReference type="STRING" id="1283841.A0A084QA10"/>
<dbReference type="SUPFAM" id="SSF54928">
    <property type="entry name" value="RNA-binding domain, RBD"/>
    <property type="match status" value="1"/>
</dbReference>
<evidence type="ECO:0000259" key="11">
    <source>
        <dbReference type="Pfam" id="PF26253"/>
    </source>
</evidence>
<evidence type="ECO:0000256" key="4">
    <source>
        <dbReference type="ARBA" id="ARBA00022695"/>
    </source>
</evidence>
<evidence type="ECO:0000259" key="10">
    <source>
        <dbReference type="Pfam" id="PF05183"/>
    </source>
</evidence>
<sequence length="1273" mass="145347">MSSRRASPRHGPASKTRNSTVRASSTDSAASNSTLRSRKYLDSTTKSGPKGWEKWPELTIKVHNLPPDVSISNLSQWFSGEGEIVWMDIYQGDQNYDSMSAKIRFGPPPKRPFWDIKPFKVSHPDQKRYPNGLILRVCITNSAPQNWIVSPVTPKHRYPKRLVMPLKSLKLGCLIGPQAMAVRRAIGSNTDLKDLKMEVDVNFRRITIIFPVTTMEGSSPGSTRQFKVETDVLHMKRAYYTSFEDSGCTLTLHLPFPPKYYGKMDNVASTMEEGSATWTARNAWFRASNVCDDRDEPLRHPVAFHNKIPDAGYMEIGSWTTFCLEFDLSSPKALESIEHLLTFLSDFNVDVEQGKDFNLRTDVMAKVWTMLDHDQSLHHSSAMELLAQDDPETVHHLDFEVRYQLEVCISQGFLNEHNITAEFLHKLADLGPSKARIYLEYLADRGTVLYDPMRLFDEPDIELCVPSTRTPHYCALMRRAIVTPTTIRFSTPTMEKSNRIIRKYNHAQDRFLRVQFVNESETDRISITHDQNYDDVWKRVLRTLFQGIRIGDRHYQFLAFGSSQLRQGGAYFFCPTEHLSCDDIRKWMGNFDHIKIVAKYAARVGQCFSTTREIRRVYQPHIQPIPDIERNGYCFTDGVGIVSGLLARMITEEMELDVFDEPTTFQFRMGGHKGVLVQWPDAKGMEVHVRQSQEKFTTGFNGLEIIKCARFATATLNRQTIIILECLGVPIQAFEALLDQQLLCYEKSLVDNSMAIDLLTKFVDENQITMVLAELLKADFRSSQIREPFVLNVMALWRAWSLKLLKEKARIHVEKSAFVLGCVDETGTLKGHAAATEGSESKDIGDLPEIFLQVTDSKKHQKTRVIEGICIVGRNPSLHPGDIRVVNAVNNPKLLHLKDVVVFPSTGDRPIPNMLSGGDLDGDDFFVMWEPSLLPKEWHHPPMNYNSTTKPRELDREVNVNDLRNFFVKYLQKDVLPLIAHAHVALADKHGPKSDICLRLAELHSEAVDYPKTGEPVTFGHKLRASQWPHFMDKNKKLSYQSNKALGVIYNKLNRQSIEFRPDWEHDFDPRILKRFELDHDILKAARKVKSQYDTSVRRLLTQQRLDSEFELWTGFAMSRPVGSSDYKRAETLGHEFDVLKQRYREMCYEAAGGSHPEVLDRFVAATYQITEQEVKIALYEHHRGPINEAGTIVPPRQLQARSMPLISFPWIFHWVMIRIALGSKYDHKNSILSAARRGNQVVSPGEGFLATAAADEERDKVPEQGPLGLGYC</sequence>
<dbReference type="GO" id="GO:0031380">
    <property type="term" value="C:nuclear RNA-directed RNA polymerase complex"/>
    <property type="evidence" value="ECO:0007669"/>
    <property type="project" value="TreeGrafter"/>
</dbReference>
<evidence type="ECO:0000256" key="8">
    <source>
        <dbReference type="RuleBase" id="RU363098"/>
    </source>
</evidence>
<evidence type="ECO:0000256" key="2">
    <source>
        <dbReference type="ARBA" id="ARBA00022484"/>
    </source>
</evidence>
<evidence type="ECO:0000256" key="6">
    <source>
        <dbReference type="ARBA" id="ARBA00023158"/>
    </source>
</evidence>
<evidence type="ECO:0000256" key="1">
    <source>
        <dbReference type="ARBA" id="ARBA00005762"/>
    </source>
</evidence>
<comment type="catalytic activity">
    <reaction evidence="7 8">
        <text>RNA(n) + a ribonucleoside 5'-triphosphate = RNA(n+1) + diphosphate</text>
        <dbReference type="Rhea" id="RHEA:21248"/>
        <dbReference type="Rhea" id="RHEA-COMP:14527"/>
        <dbReference type="Rhea" id="RHEA-COMP:17342"/>
        <dbReference type="ChEBI" id="CHEBI:33019"/>
        <dbReference type="ChEBI" id="CHEBI:61557"/>
        <dbReference type="ChEBI" id="CHEBI:140395"/>
        <dbReference type="EC" id="2.7.7.48"/>
    </reaction>
</comment>